<evidence type="ECO:0000256" key="1">
    <source>
        <dbReference type="ARBA" id="ARBA00008520"/>
    </source>
</evidence>
<dbReference type="InterPro" id="IPR006059">
    <property type="entry name" value="SBP"/>
</dbReference>
<keyword evidence="3 4" id="KW-0732">Signal</keyword>
<organism evidence="5 6">
    <name type="scientific">Pontibacillus litoralis JSM 072002</name>
    <dbReference type="NCBI Taxonomy" id="1385512"/>
    <lineage>
        <taxon>Bacteria</taxon>
        <taxon>Bacillati</taxon>
        <taxon>Bacillota</taxon>
        <taxon>Bacilli</taxon>
        <taxon>Bacillales</taxon>
        <taxon>Bacillaceae</taxon>
        <taxon>Pontibacillus</taxon>
    </lineage>
</organism>
<dbReference type="Proteomes" id="UP000030401">
    <property type="component" value="Unassembled WGS sequence"/>
</dbReference>
<comment type="similarity">
    <text evidence="1">Belongs to the bacterial solute-binding protein 1 family.</text>
</comment>
<keyword evidence="6" id="KW-1185">Reference proteome</keyword>
<evidence type="ECO:0000313" key="6">
    <source>
        <dbReference type="Proteomes" id="UP000030401"/>
    </source>
</evidence>
<dbReference type="PANTHER" id="PTHR43649">
    <property type="entry name" value="ARABINOSE-BINDING PROTEIN-RELATED"/>
    <property type="match status" value="1"/>
</dbReference>
<dbReference type="STRING" id="1385512.N784_14375"/>
<dbReference type="InterPro" id="IPR050490">
    <property type="entry name" value="Bact_solute-bd_prot1"/>
</dbReference>
<evidence type="ECO:0000256" key="3">
    <source>
        <dbReference type="ARBA" id="ARBA00022729"/>
    </source>
</evidence>
<reference evidence="5 6" key="1">
    <citation type="submission" date="2013-08" db="EMBL/GenBank/DDBJ databases">
        <authorList>
            <person name="Huang J."/>
            <person name="Wang G."/>
        </authorList>
    </citation>
    <scope>NUCLEOTIDE SEQUENCE [LARGE SCALE GENOMIC DNA]</scope>
    <source>
        <strain evidence="5 6">JSM 072002</strain>
    </source>
</reference>
<comment type="caution">
    <text evidence="5">The sequence shown here is derived from an EMBL/GenBank/DDBJ whole genome shotgun (WGS) entry which is preliminary data.</text>
</comment>
<dbReference type="Pfam" id="PF01547">
    <property type="entry name" value="SBP_bac_1"/>
    <property type="match status" value="1"/>
</dbReference>
<keyword evidence="2" id="KW-0813">Transport</keyword>
<dbReference type="PROSITE" id="PS51257">
    <property type="entry name" value="PROKAR_LIPOPROTEIN"/>
    <property type="match status" value="1"/>
</dbReference>
<dbReference type="PANTHER" id="PTHR43649:SF34">
    <property type="entry name" value="ABC TRANSPORTER PERIPLASMIC-BINDING PROTEIN YCJN-RELATED"/>
    <property type="match status" value="1"/>
</dbReference>
<dbReference type="OrthoDB" id="9768630at2"/>
<dbReference type="RefSeq" id="WP_036833194.1">
    <property type="nucleotide sequence ID" value="NZ_AVPG01000005.1"/>
</dbReference>
<name>A0A0A5G6V5_9BACI</name>
<gene>
    <name evidence="5" type="ORF">N784_14375</name>
</gene>
<evidence type="ECO:0000256" key="2">
    <source>
        <dbReference type="ARBA" id="ARBA00022448"/>
    </source>
</evidence>
<proteinExistence type="inferred from homology"/>
<protein>
    <submittedName>
        <fullName evidence="5">Sugar ABC transporter substrate-binding protein</fullName>
    </submittedName>
</protein>
<feature type="signal peptide" evidence="4">
    <location>
        <begin position="1"/>
        <end position="20"/>
    </location>
</feature>
<feature type="chain" id="PRO_5039207683" evidence="4">
    <location>
        <begin position="21"/>
        <end position="430"/>
    </location>
</feature>
<accession>A0A0A5G6V5</accession>
<sequence length="430" mass="47914">MLRKTKGILVAMFGSVLMLAGCSFSSGDSDGATGGEKVTVDVFQFKVEFKEQFDKLVETYEEENPNVDINVKTVGGGNDYGAALKSAFSSGEAPDIFNVGGPADVEQYKDYVVDLSDTKSAEAALDGTLSSVTVDGDVYGLPYNQEGYGIIYNKEVFKEAGIEPTEIKTMDDLEEATKTLDNKKKELGIEAPFALPGKETWVMGIHLANAYLADEFDHDVMKAYESETVAFEMGDQMKRFLDLQNEYSVQPTLSLDYSQQVEELFSLGQVAMIQQGNWVYNTIYEMDTDLAENNIGLLPIPVKGYEGSIPVGVPMYWSLNGDSSEEEIQASKDFLDWLYTSDQGKEFVMEEFKFIPAYEGFDSSKIADPLSQEIYKYAEEGNTLGWVFMGAPTSWTTNKLGVYMQEYIAGDITWEELEQKATKSWEEPRK</sequence>
<dbReference type="Gene3D" id="3.40.190.10">
    <property type="entry name" value="Periplasmic binding protein-like II"/>
    <property type="match status" value="2"/>
</dbReference>
<dbReference type="AlphaFoldDB" id="A0A0A5G6V5"/>
<dbReference type="eggNOG" id="COG1653">
    <property type="taxonomic scope" value="Bacteria"/>
</dbReference>
<dbReference type="EMBL" id="AVPG01000005">
    <property type="protein sequence ID" value="KGX87789.1"/>
    <property type="molecule type" value="Genomic_DNA"/>
</dbReference>
<evidence type="ECO:0000256" key="4">
    <source>
        <dbReference type="SAM" id="SignalP"/>
    </source>
</evidence>
<dbReference type="SUPFAM" id="SSF53850">
    <property type="entry name" value="Periplasmic binding protein-like II"/>
    <property type="match status" value="1"/>
</dbReference>
<evidence type="ECO:0000313" key="5">
    <source>
        <dbReference type="EMBL" id="KGX87789.1"/>
    </source>
</evidence>